<name>A0A6J4RBH7_9ACTN</name>
<dbReference type="Gene3D" id="3.30.420.10">
    <property type="entry name" value="Ribonuclease H-like superfamily/Ribonuclease H"/>
    <property type="match status" value="1"/>
</dbReference>
<feature type="domain" description="Tc1-like transposase DDE" evidence="1">
    <location>
        <begin position="18"/>
        <end position="157"/>
    </location>
</feature>
<organism evidence="2">
    <name type="scientific">uncultured Rubrobacteraceae bacterium</name>
    <dbReference type="NCBI Taxonomy" id="349277"/>
    <lineage>
        <taxon>Bacteria</taxon>
        <taxon>Bacillati</taxon>
        <taxon>Actinomycetota</taxon>
        <taxon>Rubrobacteria</taxon>
        <taxon>Rubrobacterales</taxon>
        <taxon>Rubrobacteraceae</taxon>
        <taxon>environmental samples</taxon>
    </lineage>
</organism>
<evidence type="ECO:0000259" key="1">
    <source>
        <dbReference type="Pfam" id="PF13358"/>
    </source>
</evidence>
<dbReference type="NCBIfam" id="NF033545">
    <property type="entry name" value="transpos_IS630"/>
    <property type="match status" value="1"/>
</dbReference>
<dbReference type="InterPro" id="IPR038717">
    <property type="entry name" value="Tc1-like_DDE_dom"/>
</dbReference>
<proteinExistence type="predicted"/>
<protein>
    <recommendedName>
        <fullName evidence="1">Tc1-like transposase DDE domain-containing protein</fullName>
    </recommendedName>
</protein>
<dbReference type="Pfam" id="PF13358">
    <property type="entry name" value="DDE_3"/>
    <property type="match status" value="1"/>
</dbReference>
<reference evidence="2" key="1">
    <citation type="submission" date="2020-02" db="EMBL/GenBank/DDBJ databases">
        <authorList>
            <person name="Meier V. D."/>
        </authorList>
    </citation>
    <scope>NUCLEOTIDE SEQUENCE</scope>
    <source>
        <strain evidence="2">AVDCRST_MAG58</strain>
    </source>
</reference>
<accession>A0A6J4RBH7</accession>
<evidence type="ECO:0000313" key="2">
    <source>
        <dbReference type="EMBL" id="CAA9465643.1"/>
    </source>
</evidence>
<dbReference type="AlphaFoldDB" id="A0A6J4RBH7"/>
<dbReference type="InterPro" id="IPR036397">
    <property type="entry name" value="RNaseH_sf"/>
</dbReference>
<dbReference type="GO" id="GO:0003676">
    <property type="term" value="F:nucleic acid binding"/>
    <property type="evidence" value="ECO:0007669"/>
    <property type="project" value="InterPro"/>
</dbReference>
<sequence>MKLEKLGEAHPEAEAVEIWAEDEARLGLKPVMRRVWAPVGERPTALFKRGYEWTYLYGFVRPQSGDLFWLILPTVNVELFSMALREFAREVGAGGNRRVLLVVDKAGWHTGKDLKIPEGIHLEFLPSGSPELMPAERLWPLTNEPLANGLFEEIEEVEETLADRCVELLEQAETIRGLTNYHWWPQTA</sequence>
<dbReference type="EMBL" id="CADCVF010000070">
    <property type="protein sequence ID" value="CAA9465643.1"/>
    <property type="molecule type" value="Genomic_DNA"/>
</dbReference>
<gene>
    <name evidence="2" type="ORF">AVDCRST_MAG58-3437</name>
</gene>
<dbReference type="InterPro" id="IPR047655">
    <property type="entry name" value="Transpos_IS630-like"/>
</dbReference>